<gene>
    <name evidence="2" type="ORF">A3E29_04835</name>
</gene>
<evidence type="ECO:0000313" key="2">
    <source>
        <dbReference type="EMBL" id="OGE90379.1"/>
    </source>
</evidence>
<evidence type="ECO:0000256" key="1">
    <source>
        <dbReference type="SAM" id="Phobius"/>
    </source>
</evidence>
<dbReference type="EMBL" id="MFEY01000007">
    <property type="protein sequence ID" value="OGE90379.1"/>
    <property type="molecule type" value="Genomic_DNA"/>
</dbReference>
<keyword evidence="1" id="KW-0812">Transmembrane</keyword>
<comment type="caution">
    <text evidence="2">The sequence shown here is derived from an EMBL/GenBank/DDBJ whole genome shotgun (WGS) entry which is preliminary data.</text>
</comment>
<feature type="transmembrane region" description="Helical" evidence="1">
    <location>
        <begin position="233"/>
        <end position="254"/>
    </location>
</feature>
<accession>A0A1F5PKJ1</accession>
<feature type="transmembrane region" description="Helical" evidence="1">
    <location>
        <begin position="200"/>
        <end position="227"/>
    </location>
</feature>
<dbReference type="AlphaFoldDB" id="A0A1F5PKJ1"/>
<proteinExistence type="predicted"/>
<evidence type="ECO:0008006" key="4">
    <source>
        <dbReference type="Google" id="ProtNLM"/>
    </source>
</evidence>
<feature type="transmembrane region" description="Helical" evidence="1">
    <location>
        <begin position="60"/>
        <end position="79"/>
    </location>
</feature>
<feature type="transmembrane region" description="Helical" evidence="1">
    <location>
        <begin position="21"/>
        <end position="40"/>
    </location>
</feature>
<feature type="transmembrane region" description="Helical" evidence="1">
    <location>
        <begin position="148"/>
        <end position="180"/>
    </location>
</feature>
<feature type="transmembrane region" description="Helical" evidence="1">
    <location>
        <begin position="112"/>
        <end position="136"/>
    </location>
</feature>
<evidence type="ECO:0000313" key="3">
    <source>
        <dbReference type="Proteomes" id="UP000177682"/>
    </source>
</evidence>
<organism evidence="2 3">
    <name type="scientific">Candidatus Doudnabacteria bacterium RIFCSPHIGHO2_12_FULL_48_16</name>
    <dbReference type="NCBI Taxonomy" id="1817838"/>
    <lineage>
        <taxon>Bacteria</taxon>
        <taxon>Candidatus Doudnaibacteriota</taxon>
    </lineage>
</organism>
<keyword evidence="1" id="KW-1133">Transmembrane helix</keyword>
<dbReference type="Proteomes" id="UP000177682">
    <property type="component" value="Unassembled WGS sequence"/>
</dbReference>
<sequence length="286" mass="32187">MFPYRKIIEQAWLVTKKNKFLWAYGLLLFLGQAFNVSYSVSSQTQERWRGQFNNLFDHEWLVWGLIALSALWLLIYFRARAGIILAVKSLLDREPVQPLAPFYLGRFFVGRMLGLTIILQLGSLILGLLVSTPVIYLFSKGLDNRAMILGLLALLIILPFIFLIVYLNILGSLFVVFYNLPLRASLAAAGSLIGSVWRKLLAIGLMVLGLRILVLAVAAAVSAPFVIFVKMPYYLPVVLAAIIFLAVGAVFTSFEQAVWVRMFTELVKPQKTEEREESEVVPETIV</sequence>
<reference evidence="2 3" key="1">
    <citation type="journal article" date="2016" name="Nat. Commun.">
        <title>Thousands of microbial genomes shed light on interconnected biogeochemical processes in an aquifer system.</title>
        <authorList>
            <person name="Anantharaman K."/>
            <person name="Brown C.T."/>
            <person name="Hug L.A."/>
            <person name="Sharon I."/>
            <person name="Castelle C.J."/>
            <person name="Probst A.J."/>
            <person name="Thomas B.C."/>
            <person name="Singh A."/>
            <person name="Wilkins M.J."/>
            <person name="Karaoz U."/>
            <person name="Brodie E.L."/>
            <person name="Williams K.H."/>
            <person name="Hubbard S.S."/>
            <person name="Banfield J.F."/>
        </authorList>
    </citation>
    <scope>NUCLEOTIDE SEQUENCE [LARGE SCALE GENOMIC DNA]</scope>
</reference>
<protein>
    <recommendedName>
        <fullName evidence="4">Glycerophosphoryl diester phosphodiesterase membrane domain-containing protein</fullName>
    </recommendedName>
</protein>
<keyword evidence="1" id="KW-0472">Membrane</keyword>
<name>A0A1F5PKJ1_9BACT</name>